<dbReference type="AlphaFoldDB" id="A0A9Q1GKK9"/>
<protein>
    <submittedName>
        <fullName evidence="2">Uncharacterized protein</fullName>
    </submittedName>
</protein>
<accession>A0A9Q1GKK9</accession>
<proteinExistence type="predicted"/>
<evidence type="ECO:0000313" key="2">
    <source>
        <dbReference type="EMBL" id="KAJ8420886.1"/>
    </source>
</evidence>
<evidence type="ECO:0000313" key="3">
    <source>
        <dbReference type="Proteomes" id="UP001153076"/>
    </source>
</evidence>
<dbReference type="Proteomes" id="UP001153076">
    <property type="component" value="Unassembled WGS sequence"/>
</dbReference>
<comment type="caution">
    <text evidence="2">The sequence shown here is derived from an EMBL/GenBank/DDBJ whole genome shotgun (WGS) entry which is preliminary data.</text>
</comment>
<keyword evidence="3" id="KW-1185">Reference proteome</keyword>
<evidence type="ECO:0000256" key="1">
    <source>
        <dbReference type="SAM" id="MobiDB-lite"/>
    </source>
</evidence>
<reference evidence="2" key="1">
    <citation type="submission" date="2022-04" db="EMBL/GenBank/DDBJ databases">
        <title>Carnegiea gigantea Genome sequencing and assembly v2.</title>
        <authorList>
            <person name="Copetti D."/>
            <person name="Sanderson M.J."/>
            <person name="Burquez A."/>
            <person name="Wojciechowski M.F."/>
        </authorList>
    </citation>
    <scope>NUCLEOTIDE SEQUENCE</scope>
    <source>
        <strain evidence="2">SGP5-SGP5p</strain>
        <tissue evidence="2">Aerial part</tissue>
    </source>
</reference>
<dbReference type="EMBL" id="JAKOGI010003075">
    <property type="protein sequence ID" value="KAJ8420886.1"/>
    <property type="molecule type" value="Genomic_DNA"/>
</dbReference>
<organism evidence="2 3">
    <name type="scientific">Carnegiea gigantea</name>
    <dbReference type="NCBI Taxonomy" id="171969"/>
    <lineage>
        <taxon>Eukaryota</taxon>
        <taxon>Viridiplantae</taxon>
        <taxon>Streptophyta</taxon>
        <taxon>Embryophyta</taxon>
        <taxon>Tracheophyta</taxon>
        <taxon>Spermatophyta</taxon>
        <taxon>Magnoliopsida</taxon>
        <taxon>eudicotyledons</taxon>
        <taxon>Gunneridae</taxon>
        <taxon>Pentapetalae</taxon>
        <taxon>Caryophyllales</taxon>
        <taxon>Cactineae</taxon>
        <taxon>Cactaceae</taxon>
        <taxon>Cactoideae</taxon>
        <taxon>Echinocereeae</taxon>
        <taxon>Carnegiea</taxon>
    </lineage>
</organism>
<sequence length="184" mass="20900">MGVDGRCSDEQRAASDGSTWPVTSGSSSKSKGGEREFNALSVSVFIWRSLKPYPRQDYANHACIQSLWERTSPKDVERESHHSQPRLRFIAQPNALTKEFGKAAVHQASEHLVSWLEGSSLSLPCFLPPTQQNDLVFGLIFGREVLSQRKKVMGKKKIEEDKDREQQQYAEMMKGKKKRMKMEA</sequence>
<gene>
    <name evidence="2" type="ORF">Cgig2_021821</name>
</gene>
<feature type="compositionally biased region" description="Basic and acidic residues" evidence="1">
    <location>
        <begin position="1"/>
        <end position="13"/>
    </location>
</feature>
<feature type="region of interest" description="Disordered" evidence="1">
    <location>
        <begin position="1"/>
        <end position="35"/>
    </location>
</feature>
<name>A0A9Q1GKK9_9CARY</name>